<evidence type="ECO:0000259" key="6">
    <source>
        <dbReference type="PROSITE" id="PS51320"/>
    </source>
</evidence>
<dbReference type="KEGG" id="zma:100284894"/>
<dbReference type="Pfam" id="PF09425">
    <property type="entry name" value="Jas_motif"/>
    <property type="match status" value="1"/>
</dbReference>
<comment type="function">
    <text evidence="4">Repressor of jasmonate responses.</text>
</comment>
<proteinExistence type="inferred from homology"/>
<evidence type="ECO:0000313" key="7">
    <source>
        <dbReference type="EMBL" id="PWZ53687.1"/>
    </source>
</evidence>
<dbReference type="PROSITE" id="PS51320">
    <property type="entry name" value="TIFY"/>
    <property type="match status" value="1"/>
</dbReference>
<dbReference type="GO" id="GO:0031347">
    <property type="term" value="P:regulation of defense response"/>
    <property type="evidence" value="ECO:0007669"/>
    <property type="project" value="UniProtKB-UniRule"/>
</dbReference>
<evidence type="ECO:0000256" key="1">
    <source>
        <dbReference type="ARBA" id="ARBA00008614"/>
    </source>
</evidence>
<dbReference type="InterPro" id="IPR040390">
    <property type="entry name" value="TIFY/JAZ"/>
</dbReference>
<comment type="domain">
    <text evidence="4">The jas domain is required for interaction with COI1.</text>
</comment>
<feature type="domain" description="Tify" evidence="6">
    <location>
        <begin position="74"/>
        <end position="109"/>
    </location>
</feature>
<keyword evidence="2 4" id="KW-1184">Jasmonic acid signaling pathway</keyword>
<comment type="subcellular location">
    <subcellularLocation>
        <location evidence="4">Nucleus</location>
    </subcellularLocation>
</comment>
<dbReference type="Proteomes" id="UP000251960">
    <property type="component" value="Chromosome 1"/>
</dbReference>
<dbReference type="GO" id="GO:2000022">
    <property type="term" value="P:regulation of jasmonic acid mediated signaling pathway"/>
    <property type="evidence" value="ECO:0007669"/>
    <property type="project" value="UniProtKB-UniRule"/>
</dbReference>
<gene>
    <name evidence="7" type="primary">TIFY11E_1</name>
    <name evidence="7" type="ORF">Zm00014a_040840</name>
</gene>
<sequence>MAATAVTTPVGTGGAAAARSRFAAACGALSQYVKAAESERMHARPPAPLRPLPLMPGADVDASPADLDLPQAAPAPAPAQLTIVYGGRVLVLADVPADKAAGLLRLAAGAAAERAETEAIGAKRRDHVSGSASAGADLPVARKASLQRFMEKRKARVAAVRTEPYRRPDVSDSCPDNLKLAL</sequence>
<feature type="compositionally biased region" description="Pro residues" evidence="5">
    <location>
        <begin position="45"/>
        <end position="54"/>
    </location>
</feature>
<evidence type="ECO:0000256" key="3">
    <source>
        <dbReference type="ARBA" id="ARBA00022843"/>
    </source>
</evidence>
<evidence type="ECO:0000256" key="5">
    <source>
        <dbReference type="SAM" id="MobiDB-lite"/>
    </source>
</evidence>
<dbReference type="OrthoDB" id="694307at2759"/>
<feature type="region of interest" description="Disordered" evidence="5">
    <location>
        <begin position="39"/>
        <end position="63"/>
    </location>
</feature>
<organism evidence="7">
    <name type="scientific">Zea mays</name>
    <name type="common">Maize</name>
    <dbReference type="NCBI Taxonomy" id="4577"/>
    <lineage>
        <taxon>Eukaryota</taxon>
        <taxon>Viridiplantae</taxon>
        <taxon>Streptophyta</taxon>
        <taxon>Embryophyta</taxon>
        <taxon>Tracheophyta</taxon>
        <taxon>Spermatophyta</taxon>
        <taxon>Magnoliopsida</taxon>
        <taxon>Liliopsida</taxon>
        <taxon>Poales</taxon>
        <taxon>Poaceae</taxon>
        <taxon>PACMAD clade</taxon>
        <taxon>Panicoideae</taxon>
        <taxon>Andropogonodae</taxon>
        <taxon>Andropogoneae</taxon>
        <taxon>Tripsacinae</taxon>
        <taxon>Zea</taxon>
    </lineage>
</organism>
<evidence type="ECO:0000256" key="4">
    <source>
        <dbReference type="RuleBase" id="RU369065"/>
    </source>
</evidence>
<name>A0A8J8XD38_MAIZE</name>
<accession>A0A8J8XD38</accession>
<dbReference type="HOGENOM" id="CLU_051749_3_1_1"/>
<dbReference type="OMA" id="AESERMH"/>
<dbReference type="InterPro" id="IPR018467">
    <property type="entry name" value="CCT_CS"/>
</dbReference>
<dbReference type="SMART" id="SM00979">
    <property type="entry name" value="TIFY"/>
    <property type="match status" value="1"/>
</dbReference>
<comment type="caution">
    <text evidence="7">The sequence shown here is derived from an EMBL/GenBank/DDBJ whole genome shotgun (WGS) entry which is preliminary data.</text>
</comment>
<dbReference type="GO" id="GO:0009611">
    <property type="term" value="P:response to wounding"/>
    <property type="evidence" value="ECO:0007669"/>
    <property type="project" value="UniProtKB-UniRule"/>
</dbReference>
<dbReference type="GO" id="GO:0005634">
    <property type="term" value="C:nucleus"/>
    <property type="evidence" value="ECO:0007669"/>
    <property type="project" value="UniProtKB-SubCell"/>
</dbReference>
<dbReference type="Pfam" id="PF06200">
    <property type="entry name" value="tify"/>
    <property type="match status" value="1"/>
</dbReference>
<dbReference type="InterPro" id="IPR010399">
    <property type="entry name" value="Tify_dom"/>
</dbReference>
<keyword evidence="3" id="KW-0832">Ubl conjugation</keyword>
<dbReference type="AlphaFoldDB" id="A0A8J8XD38"/>
<reference evidence="7" key="1">
    <citation type="journal article" date="2018" name="Nat. Genet.">
        <title>Extensive intraspecific gene order and gene structural variations between Mo17 and other maize genomes.</title>
        <authorList>
            <person name="Sun S."/>
            <person name="Zhou Y."/>
            <person name="Chen J."/>
            <person name="Shi J."/>
            <person name="Zhao H."/>
            <person name="Zhao H."/>
            <person name="Song W."/>
            <person name="Zhang M."/>
            <person name="Cui Y."/>
            <person name="Dong X."/>
            <person name="Liu H."/>
            <person name="Ma X."/>
            <person name="Jiao Y."/>
            <person name="Wang B."/>
            <person name="Wei X."/>
            <person name="Stein J.C."/>
            <person name="Glaubitz J.C."/>
            <person name="Lu F."/>
            <person name="Yu G."/>
            <person name="Liang C."/>
            <person name="Fengler K."/>
            <person name="Li B."/>
            <person name="Rafalski A."/>
            <person name="Schnable P.S."/>
            <person name="Ware D.H."/>
            <person name="Buckler E.S."/>
            <person name="Lai J."/>
        </authorList>
    </citation>
    <scope>NUCLEOTIDE SEQUENCE [LARGE SCALE GENOMIC DNA]</scope>
    <source>
        <tissue evidence="7">Seedling</tissue>
    </source>
</reference>
<protein>
    <recommendedName>
        <fullName evidence="4">Protein TIFY</fullName>
    </recommendedName>
    <alternativeName>
        <fullName evidence="4">Jasmonate ZIM domain-containing protein</fullName>
    </alternativeName>
</protein>
<dbReference type="PANTHER" id="PTHR33077">
    <property type="entry name" value="PROTEIN TIFY 4A-RELATED-RELATED"/>
    <property type="match status" value="1"/>
</dbReference>
<dbReference type="PANTHER" id="PTHR33077:SF124">
    <property type="entry name" value="PROTEIN TIFY"/>
    <property type="match status" value="1"/>
</dbReference>
<comment type="similarity">
    <text evidence="1 4">Belongs to the TIFY/JAZ family.</text>
</comment>
<dbReference type="EMBL" id="NCVQ01000001">
    <property type="protein sequence ID" value="PWZ53687.1"/>
    <property type="molecule type" value="Genomic_DNA"/>
</dbReference>
<evidence type="ECO:0000256" key="2">
    <source>
        <dbReference type="ARBA" id="ARBA00022819"/>
    </source>
</evidence>
<keyword evidence="4" id="KW-0539">Nucleus</keyword>